<dbReference type="EMBL" id="FMHG01000001">
    <property type="protein sequence ID" value="SCJ36501.1"/>
    <property type="molecule type" value="Genomic_DNA"/>
</dbReference>
<accession>A0A1C6FU30</accession>
<dbReference type="Gene3D" id="1.10.10.1100">
    <property type="entry name" value="BFD-like [2Fe-2S]-binding domain"/>
    <property type="match status" value="1"/>
</dbReference>
<dbReference type="AlphaFoldDB" id="A0A1C6FU30"/>
<evidence type="ECO:0000313" key="2">
    <source>
        <dbReference type="EMBL" id="SCJ36501.1"/>
    </source>
</evidence>
<proteinExistence type="predicted"/>
<dbReference type="InterPro" id="IPR041854">
    <property type="entry name" value="BFD-like_2Fe2S-bd_dom_sf"/>
</dbReference>
<evidence type="ECO:0000259" key="1">
    <source>
        <dbReference type="Pfam" id="PF04324"/>
    </source>
</evidence>
<protein>
    <submittedName>
        <fullName evidence="2">BFD-like [2Fe-2S] binding domain</fullName>
    </submittedName>
</protein>
<sequence>MESMENVLVCNCKKVTYADIENALHQLPTMTAVEQQFEGVQKITHCSTGCGGCHDKIMKIISDIMYP</sequence>
<gene>
    <name evidence="2" type="ORF">SAMEA3545359_00111</name>
</gene>
<organism evidence="2">
    <name type="scientific">uncultured Anaerotruncus sp</name>
    <dbReference type="NCBI Taxonomy" id="905011"/>
    <lineage>
        <taxon>Bacteria</taxon>
        <taxon>Bacillati</taxon>
        <taxon>Bacillota</taxon>
        <taxon>Clostridia</taxon>
        <taxon>Eubacteriales</taxon>
        <taxon>Oscillospiraceae</taxon>
        <taxon>Anaerotruncus</taxon>
        <taxon>environmental samples</taxon>
    </lineage>
</organism>
<dbReference type="InterPro" id="IPR007419">
    <property type="entry name" value="BFD-like_2Fe2S-bd_dom"/>
</dbReference>
<name>A0A1C6FU30_9FIRM</name>
<reference evidence="2" key="1">
    <citation type="submission" date="2015-09" db="EMBL/GenBank/DDBJ databases">
        <authorList>
            <consortium name="Pathogen Informatics"/>
        </authorList>
    </citation>
    <scope>NUCLEOTIDE SEQUENCE</scope>
    <source>
        <strain evidence="2">2789STDY5834896</strain>
    </source>
</reference>
<dbReference type="Pfam" id="PF04324">
    <property type="entry name" value="Fer2_BFD"/>
    <property type="match status" value="1"/>
</dbReference>
<feature type="domain" description="BFD-like [2Fe-2S]-binding" evidence="1">
    <location>
        <begin position="8"/>
        <end position="62"/>
    </location>
</feature>